<reference evidence="1 2" key="1">
    <citation type="submission" date="2019-07" db="EMBL/GenBank/DDBJ databases">
        <title>Draft Genome Sequences of Bacteroides pyogenes Strains Isolated from the Uterus Holstein Dairy Cows with Metritis.</title>
        <authorList>
            <person name="Cunha F."/>
            <person name="Galvao K.N."/>
            <person name="Jeon S.J."/>
            <person name="Jeong K.C."/>
        </authorList>
    </citation>
    <scope>NUCLEOTIDE SEQUENCE [LARGE SCALE GENOMIC DNA]</scope>
    <source>
        <strain evidence="1 2">KG-31</strain>
    </source>
</reference>
<evidence type="ECO:0000313" key="2">
    <source>
        <dbReference type="Proteomes" id="UP000324383"/>
    </source>
</evidence>
<keyword evidence="2" id="KW-1185">Reference proteome</keyword>
<dbReference type="Proteomes" id="UP000324383">
    <property type="component" value="Unassembled WGS sequence"/>
</dbReference>
<dbReference type="EMBL" id="VKLW01000008">
    <property type="protein sequence ID" value="TYK34335.1"/>
    <property type="molecule type" value="Genomic_DNA"/>
</dbReference>
<gene>
    <name evidence="1" type="ORF">FNJ60_04925</name>
</gene>
<organism evidence="1 2">
    <name type="scientific">Bacteroides pyogenes</name>
    <dbReference type="NCBI Taxonomy" id="310300"/>
    <lineage>
        <taxon>Bacteria</taxon>
        <taxon>Pseudomonadati</taxon>
        <taxon>Bacteroidota</taxon>
        <taxon>Bacteroidia</taxon>
        <taxon>Bacteroidales</taxon>
        <taxon>Bacteroidaceae</taxon>
        <taxon>Bacteroides</taxon>
    </lineage>
</organism>
<proteinExistence type="predicted"/>
<evidence type="ECO:0008006" key="3">
    <source>
        <dbReference type="Google" id="ProtNLM"/>
    </source>
</evidence>
<dbReference type="RefSeq" id="WP_148727244.1">
    <property type="nucleotide sequence ID" value="NZ_CP197398.1"/>
</dbReference>
<accession>A0A5D3FQB3</accession>
<name>A0A5D3FQB3_9BACE</name>
<comment type="caution">
    <text evidence="1">The sequence shown here is derived from an EMBL/GenBank/DDBJ whole genome shotgun (WGS) entry which is preliminary data.</text>
</comment>
<protein>
    <recommendedName>
        <fullName evidence="3">Phage tail protein</fullName>
    </recommendedName>
</protein>
<evidence type="ECO:0000313" key="1">
    <source>
        <dbReference type="EMBL" id="TYK34335.1"/>
    </source>
</evidence>
<sequence>MGTRTSLITLGLCEIQVGTAGKNGKMPGELAKIGKTYKDTCKMAQDASDVTEHFEEGMAAPEVRKKSRKMPKLTFSIMDANVDDLVSYVGGEKVDTNKWGYDGNEVVANKAIKVVTEQGLDFEIPNGDIEAVINADMSAKGIFLVDFTVTPMAVSEGKALRGVPK</sequence>
<dbReference type="AlphaFoldDB" id="A0A5D3FQB3"/>